<name>A0A0U1P3M0_9BACI</name>
<evidence type="ECO:0000259" key="2">
    <source>
        <dbReference type="Pfam" id="PF01593"/>
    </source>
</evidence>
<dbReference type="InterPro" id="IPR002937">
    <property type="entry name" value="Amino_oxidase"/>
</dbReference>
<feature type="domain" description="Amine oxidase" evidence="2">
    <location>
        <begin position="13"/>
        <end position="269"/>
    </location>
</feature>
<dbReference type="Gene3D" id="3.50.50.60">
    <property type="entry name" value="FAD/NAD(P)-binding domain"/>
    <property type="match status" value="1"/>
</dbReference>
<gene>
    <name evidence="3" type="ORF">BN000_04759</name>
</gene>
<dbReference type="AlphaFoldDB" id="A0A0U1P3M0"/>
<proteinExistence type="inferred from homology"/>
<reference evidence="4" key="1">
    <citation type="submission" date="2015-05" db="EMBL/GenBank/DDBJ databases">
        <authorList>
            <person name="Urmite Genomes"/>
        </authorList>
    </citation>
    <scope>NUCLEOTIDE SEQUENCE [LARGE SCALE GENOMIC DNA]</scope>
    <source>
        <strain evidence="4">LF1</strain>
    </source>
</reference>
<evidence type="ECO:0000313" key="3">
    <source>
        <dbReference type="EMBL" id="CRK84712.1"/>
    </source>
</evidence>
<dbReference type="PANTHER" id="PTHR43734:SF1">
    <property type="entry name" value="PHYTOENE DESATURASE"/>
    <property type="match status" value="1"/>
</dbReference>
<evidence type="ECO:0000256" key="1">
    <source>
        <dbReference type="ARBA" id="ARBA00038322"/>
    </source>
</evidence>
<dbReference type="STRING" id="1499688.BN000_04759"/>
<accession>A0A0U1P3M0</accession>
<dbReference type="Proteomes" id="UP000199087">
    <property type="component" value="Unassembled WGS sequence"/>
</dbReference>
<comment type="similarity">
    <text evidence="1">Belongs to the carotenoid/retinoid oxidoreductase family. CrtN subfamily.</text>
</comment>
<organism evidence="3 4">
    <name type="scientific">Neobacillus massiliamazoniensis</name>
    <dbReference type="NCBI Taxonomy" id="1499688"/>
    <lineage>
        <taxon>Bacteria</taxon>
        <taxon>Bacillati</taxon>
        <taxon>Bacillota</taxon>
        <taxon>Bacilli</taxon>
        <taxon>Bacillales</taxon>
        <taxon>Bacillaceae</taxon>
        <taxon>Neobacillus</taxon>
    </lineage>
</organism>
<dbReference type="SUPFAM" id="SSF51905">
    <property type="entry name" value="FAD/NAD(P)-binding domain"/>
    <property type="match status" value="1"/>
</dbReference>
<keyword evidence="4" id="KW-1185">Reference proteome</keyword>
<dbReference type="OrthoDB" id="269318at2"/>
<dbReference type="RefSeq" id="WP_090638926.1">
    <property type="nucleotide sequence ID" value="NZ_CVRB01000005.1"/>
</dbReference>
<dbReference type="PANTHER" id="PTHR43734">
    <property type="entry name" value="PHYTOENE DESATURASE"/>
    <property type="match status" value="1"/>
</dbReference>
<evidence type="ECO:0000313" key="4">
    <source>
        <dbReference type="Proteomes" id="UP000199087"/>
    </source>
</evidence>
<dbReference type="Pfam" id="PF01593">
    <property type="entry name" value="Amino_oxidase"/>
    <property type="match status" value="1"/>
</dbReference>
<dbReference type="EMBL" id="CVRB01000005">
    <property type="protein sequence ID" value="CRK84712.1"/>
    <property type="molecule type" value="Genomic_DNA"/>
</dbReference>
<dbReference type="PRINTS" id="PR00419">
    <property type="entry name" value="ADXRDTASE"/>
</dbReference>
<protein>
    <submittedName>
        <fullName evidence="3">Amine oxidase</fullName>
    </submittedName>
</protein>
<dbReference type="InterPro" id="IPR036188">
    <property type="entry name" value="FAD/NAD-bd_sf"/>
</dbReference>
<sequence>MEKVDVAIIGGGLAGLTSANYLAKEGKNVTIFEKSNHLGGRSMTNKQNGALFNIGAHALYAGGEAMTIFKELGVDISGKNAFVQTHGLWKNKVVPFATGFGSLLKSQLFSWSEKIQFTHLIIQIWTMNVDKVKTVSLSDWAEKEIKSPMIRHHFYTLCRTTTYTYAPNLQQARPVLRQLQRTLKTGVIYIDGGWETIVTDLRNKAKSLGVKIKCHSNVERVEEEHSLKTIHCASGETIKAENVIMAVPPAEACRLVENPFLSLWKEQAVPITATCLDLCLSHLPNPDHQFVVGLDQPILFTNESRAANVCNTGNAVVHLVKYHNPTCQDYDPLANKEELEKVMDLLHPGWRNTLITQQFLPKITIVHDFPRVDRHEPIGPEVSSTQGLYVAGDWAGHEELLADGAVASAKLAAMYILEKGKVLV</sequence>
<dbReference type="GO" id="GO:0016491">
    <property type="term" value="F:oxidoreductase activity"/>
    <property type="evidence" value="ECO:0007669"/>
    <property type="project" value="InterPro"/>
</dbReference>